<feature type="region of interest" description="Disordered" evidence="1">
    <location>
        <begin position="1"/>
        <end position="68"/>
    </location>
</feature>
<comment type="caution">
    <text evidence="2">The sequence shown here is derived from an EMBL/GenBank/DDBJ whole genome shotgun (WGS) entry which is preliminary data.</text>
</comment>
<evidence type="ECO:0000256" key="1">
    <source>
        <dbReference type="SAM" id="MobiDB-lite"/>
    </source>
</evidence>
<dbReference type="EMBL" id="RXGB01000212">
    <property type="protein sequence ID" value="TMX04544.1"/>
    <property type="molecule type" value="Genomic_DNA"/>
</dbReference>
<feature type="non-terminal residue" evidence="2">
    <location>
        <position position="1"/>
    </location>
</feature>
<reference evidence="2" key="1">
    <citation type="submission" date="2019-05" db="EMBL/GenBank/DDBJ databases">
        <title>The de novo reference genome and transcriptome assemblies of the wild tomato species Solanum chilense.</title>
        <authorList>
            <person name="Stam R."/>
            <person name="Nosenko T."/>
            <person name="Hoerger A.C."/>
            <person name="Stephan W."/>
            <person name="Seidel M.A."/>
            <person name="Kuhn J.M.M."/>
            <person name="Haberer G."/>
            <person name="Tellier A."/>
        </authorList>
    </citation>
    <scope>NUCLEOTIDE SEQUENCE</scope>
    <source>
        <tissue evidence="2">Mature leaves</tissue>
    </source>
</reference>
<name>A0A6N2CH53_SOLCI</name>
<organism evidence="2">
    <name type="scientific">Solanum chilense</name>
    <name type="common">Tomato</name>
    <name type="synonym">Lycopersicon chilense</name>
    <dbReference type="NCBI Taxonomy" id="4083"/>
    <lineage>
        <taxon>Eukaryota</taxon>
        <taxon>Viridiplantae</taxon>
        <taxon>Streptophyta</taxon>
        <taxon>Embryophyta</taxon>
        <taxon>Tracheophyta</taxon>
        <taxon>Spermatophyta</taxon>
        <taxon>Magnoliopsida</taxon>
        <taxon>eudicotyledons</taxon>
        <taxon>Gunneridae</taxon>
        <taxon>Pentapetalae</taxon>
        <taxon>asterids</taxon>
        <taxon>lamiids</taxon>
        <taxon>Solanales</taxon>
        <taxon>Solanaceae</taxon>
        <taxon>Solanoideae</taxon>
        <taxon>Solaneae</taxon>
        <taxon>Solanum</taxon>
        <taxon>Solanum subgen. Lycopersicon</taxon>
    </lineage>
</organism>
<feature type="compositionally biased region" description="Acidic residues" evidence="1">
    <location>
        <begin position="39"/>
        <end position="52"/>
    </location>
</feature>
<accession>A0A6N2CH53</accession>
<proteinExistence type="predicted"/>
<feature type="compositionally biased region" description="Basic and acidic residues" evidence="1">
    <location>
        <begin position="28"/>
        <end position="38"/>
    </location>
</feature>
<feature type="non-terminal residue" evidence="2">
    <location>
        <position position="154"/>
    </location>
</feature>
<protein>
    <submittedName>
        <fullName evidence="2">Uncharacterized protein</fullName>
    </submittedName>
</protein>
<gene>
    <name evidence="2" type="ORF">EJD97_007651</name>
</gene>
<feature type="compositionally biased region" description="Basic residues" evidence="1">
    <location>
        <begin position="8"/>
        <end position="23"/>
    </location>
</feature>
<dbReference type="AlphaFoldDB" id="A0A6N2CH53"/>
<sequence length="154" mass="17859">GKEEAQKQSKKKKRDGAKRRKNKLQTNDIDKGQEKREESDEYAVDNSEDELDRDNHSLDEPDEDDETSEALIKAFSPHNDQALEEDVHVQSFKAQLNMENATSNCNGKIWVFWSNDIDCNILDEDEQQITCNMKHNELQYKFIVPLSMLNAKIT</sequence>
<evidence type="ECO:0000313" key="2">
    <source>
        <dbReference type="EMBL" id="TMX04544.1"/>
    </source>
</evidence>